<dbReference type="AlphaFoldDB" id="A0A4U1G952"/>
<feature type="transmembrane region" description="Helical" evidence="1">
    <location>
        <begin position="149"/>
        <end position="180"/>
    </location>
</feature>
<protein>
    <submittedName>
        <fullName evidence="2">Uncharacterized protein</fullName>
    </submittedName>
</protein>
<gene>
    <name evidence="2" type="ORF">FBD94_16815</name>
</gene>
<comment type="caution">
    <text evidence="2">The sequence shown here is derived from an EMBL/GenBank/DDBJ whole genome shotgun (WGS) entry which is preliminary data.</text>
</comment>
<feature type="transmembrane region" description="Helical" evidence="1">
    <location>
        <begin position="124"/>
        <end position="143"/>
    </location>
</feature>
<organism evidence="2 3">
    <name type="scientific">Pedobacter hiemivivus</name>
    <dbReference type="NCBI Taxonomy" id="2530454"/>
    <lineage>
        <taxon>Bacteria</taxon>
        <taxon>Pseudomonadati</taxon>
        <taxon>Bacteroidota</taxon>
        <taxon>Sphingobacteriia</taxon>
        <taxon>Sphingobacteriales</taxon>
        <taxon>Sphingobacteriaceae</taxon>
        <taxon>Pedobacter</taxon>
    </lineage>
</organism>
<keyword evidence="1" id="KW-1133">Transmembrane helix</keyword>
<evidence type="ECO:0000313" key="3">
    <source>
        <dbReference type="Proteomes" id="UP000309594"/>
    </source>
</evidence>
<evidence type="ECO:0000256" key="1">
    <source>
        <dbReference type="SAM" id="Phobius"/>
    </source>
</evidence>
<evidence type="ECO:0000313" key="2">
    <source>
        <dbReference type="EMBL" id="TKC59193.1"/>
    </source>
</evidence>
<name>A0A4U1G952_9SPHI</name>
<sequence length="227" mass="26035">MNQEIIGAAFKNTLDSLDTFLKWFLSIAVVIWWAGLIETDTIDVLELKIPKSNAFPVIGIIFVLFNVVFLLKLKRLHFLLQETNVEKREDIVCTLFTHEWVLNPFGMFHDRRSVSWLHNCHRSLIVIVWWLCNASLINLYYSFQASQIQLIICYAGILGAFLLIGLMSLSEIISIADTLYQFSGDVNSRRIKERLKSLHDIIKPVMIIGVIAGLIITLLMLKTTLKL</sequence>
<dbReference type="RefSeq" id="WP_136881065.1">
    <property type="nucleotide sequence ID" value="NZ_SWDX01000006.1"/>
</dbReference>
<keyword evidence="1" id="KW-0472">Membrane</keyword>
<feature type="transmembrane region" description="Helical" evidence="1">
    <location>
        <begin position="20"/>
        <end position="37"/>
    </location>
</feature>
<dbReference type="Proteomes" id="UP000309594">
    <property type="component" value="Unassembled WGS sequence"/>
</dbReference>
<feature type="transmembrane region" description="Helical" evidence="1">
    <location>
        <begin position="53"/>
        <end position="71"/>
    </location>
</feature>
<reference evidence="2 3" key="1">
    <citation type="submission" date="2019-04" db="EMBL/GenBank/DDBJ databases">
        <title>Pedobacter sp. RP-1-16 sp. nov., isolated from Arctic soil.</title>
        <authorList>
            <person name="Dahal R.H."/>
            <person name="Kim D.-U."/>
        </authorList>
    </citation>
    <scope>NUCLEOTIDE SEQUENCE [LARGE SCALE GENOMIC DNA]</scope>
    <source>
        <strain evidence="2 3">RP-1-16</strain>
    </source>
</reference>
<proteinExistence type="predicted"/>
<feature type="transmembrane region" description="Helical" evidence="1">
    <location>
        <begin position="201"/>
        <end position="221"/>
    </location>
</feature>
<accession>A0A4U1G952</accession>
<dbReference type="EMBL" id="SWDX01000006">
    <property type="protein sequence ID" value="TKC59193.1"/>
    <property type="molecule type" value="Genomic_DNA"/>
</dbReference>
<keyword evidence="1" id="KW-0812">Transmembrane</keyword>